<reference evidence="1 2" key="1">
    <citation type="journal article" date="2020" name="J. Phycol.">
        <title>Comparative genome analysis reveals Cyanidiococcus gen. nov., a new extremophilic red algal genus sister to Cyanidioschyzon (Cyanidioschyzonaceae, Rhodophyta).</title>
        <authorList>
            <person name="Liu S.-L."/>
            <person name="Chiang Y.-R."/>
            <person name="Yoon H.S."/>
            <person name="Fu H.-Y."/>
        </authorList>
    </citation>
    <scope>NUCLEOTIDE SEQUENCE [LARGE SCALE GENOMIC DNA]</scope>
    <source>
        <strain evidence="1 2">THAL066</strain>
    </source>
</reference>
<evidence type="ECO:0000313" key="1">
    <source>
        <dbReference type="EMBL" id="KAF6002603.1"/>
    </source>
</evidence>
<dbReference type="EMBL" id="VWRR01000009">
    <property type="protein sequence ID" value="KAF6002603.1"/>
    <property type="molecule type" value="Genomic_DNA"/>
</dbReference>
<gene>
    <name evidence="1" type="ORF">F1559_000237</name>
</gene>
<evidence type="ECO:0000313" key="2">
    <source>
        <dbReference type="Proteomes" id="UP000530660"/>
    </source>
</evidence>
<dbReference type="Proteomes" id="UP000530660">
    <property type="component" value="Unassembled WGS sequence"/>
</dbReference>
<protein>
    <submittedName>
        <fullName evidence="1">Uncharacterized protein</fullName>
    </submittedName>
</protein>
<comment type="caution">
    <text evidence="1">The sequence shown here is derived from an EMBL/GenBank/DDBJ whole genome shotgun (WGS) entry which is preliminary data.</text>
</comment>
<keyword evidence="2" id="KW-1185">Reference proteome</keyword>
<organism evidence="1 2">
    <name type="scientific">Cyanidiococcus yangmingshanensis</name>
    <dbReference type="NCBI Taxonomy" id="2690220"/>
    <lineage>
        <taxon>Eukaryota</taxon>
        <taxon>Rhodophyta</taxon>
        <taxon>Bangiophyceae</taxon>
        <taxon>Cyanidiales</taxon>
        <taxon>Cyanidiaceae</taxon>
        <taxon>Cyanidiococcus</taxon>
    </lineage>
</organism>
<dbReference type="AlphaFoldDB" id="A0A7J7IHP1"/>
<sequence>MMTMNKFSRLIRFSFLALIGLYWFRFASEQTSPTALRSVSAAPAGFALELVSLFESGRLALNISTFDSALLEDVNKTWENTTRHLGASTANGSRTLHPSEGLCFNRVLQEAAGSVVSTVETFCTPADVQDGNCSDIIRGSTARSLFSLGWTSTDVEIISEASQLPFILASLNSTGSGLGGSEYDLLVGLAKLVAERIKPNVEGVASAFRSAALAGIGSMLQNEAVNASSTNLYIILLFGKEPTQHCLSS</sequence>
<proteinExistence type="predicted"/>
<name>A0A7J7IHP1_9RHOD</name>
<accession>A0A7J7IHP1</accession>